<evidence type="ECO:0000259" key="2">
    <source>
        <dbReference type="PROSITE" id="PS51186"/>
    </source>
</evidence>
<dbReference type="PROSITE" id="PS51186">
    <property type="entry name" value="GNAT"/>
    <property type="match status" value="1"/>
</dbReference>
<dbReference type="EMBL" id="JAWNGC010000001">
    <property type="protein sequence ID" value="MDY5154153.1"/>
    <property type="molecule type" value="Genomic_DNA"/>
</dbReference>
<dbReference type="RefSeq" id="WP_320756135.1">
    <property type="nucleotide sequence ID" value="NZ_JAWNGC010000001.1"/>
</dbReference>
<gene>
    <name evidence="3" type="ORF">R6G80_00185</name>
</gene>
<proteinExistence type="predicted"/>
<dbReference type="SUPFAM" id="SSF55729">
    <property type="entry name" value="Acyl-CoA N-acyltransferases (Nat)"/>
    <property type="match status" value="1"/>
</dbReference>
<feature type="domain" description="N-acetyltransferase" evidence="2">
    <location>
        <begin position="83"/>
        <end position="222"/>
    </location>
</feature>
<dbReference type="GO" id="GO:0016747">
    <property type="term" value="F:acyltransferase activity, transferring groups other than amino-acyl groups"/>
    <property type="evidence" value="ECO:0007669"/>
    <property type="project" value="InterPro"/>
</dbReference>
<dbReference type="InterPro" id="IPR016181">
    <property type="entry name" value="Acyl_CoA_acyltransferase"/>
</dbReference>
<name>A0AAW9HR28_9ACTO</name>
<dbReference type="InterPro" id="IPR000182">
    <property type="entry name" value="GNAT_dom"/>
</dbReference>
<dbReference type="Pfam" id="PF00583">
    <property type="entry name" value="Acetyltransf_1"/>
    <property type="match status" value="1"/>
</dbReference>
<accession>A0AAW9HR28</accession>
<reference evidence="3" key="1">
    <citation type="submission" date="2023-10" db="EMBL/GenBank/DDBJ databases">
        <title>Whole Genome based description of the genera Actinobaculum and Actinotignum reveals a complex phylogenetic relationship within the species included in the genus Actinotignum.</title>
        <authorList>
            <person name="Jensen C.S."/>
            <person name="Dargis R."/>
            <person name="Kemp M."/>
            <person name="Christensen J.J."/>
        </authorList>
    </citation>
    <scope>NUCLEOTIDE SEQUENCE</scope>
    <source>
        <strain evidence="3">SLA_B511</strain>
    </source>
</reference>
<evidence type="ECO:0000313" key="3">
    <source>
        <dbReference type="EMBL" id="MDY5154153.1"/>
    </source>
</evidence>
<feature type="region of interest" description="Disordered" evidence="1">
    <location>
        <begin position="75"/>
        <end position="96"/>
    </location>
</feature>
<evidence type="ECO:0000256" key="1">
    <source>
        <dbReference type="SAM" id="MobiDB-lite"/>
    </source>
</evidence>
<comment type="caution">
    <text evidence="3">The sequence shown here is derived from an EMBL/GenBank/DDBJ whole genome shotgun (WGS) entry which is preliminary data.</text>
</comment>
<sequence length="227" mass="24655">MPHNESTSLIFRQATIDDYPNILAMYEAVKEHLGKTVDYCHWHSENHPRPDDLRFHVEAGNMWLACVNADCDSARSRDKNAPSTSDEDTAGSADSGVAGVADSGIAGVVDSGILGAFAVNHEHVSGAEKAPWKVLPLDGGKNIWVLHIFGVAPWAQGQGVADFLVDSLIAQAPRHGIGAIRLDAVTENIPGRRLYEKHGFTDMGPFTLDYPGKKVSDFHLYELPLSI</sequence>
<evidence type="ECO:0000313" key="4">
    <source>
        <dbReference type="Proteomes" id="UP001281731"/>
    </source>
</evidence>
<dbReference type="Gene3D" id="3.40.630.30">
    <property type="match status" value="1"/>
</dbReference>
<dbReference type="Proteomes" id="UP001281731">
    <property type="component" value="Unassembled WGS sequence"/>
</dbReference>
<dbReference type="AlphaFoldDB" id="A0AAW9HR28"/>
<organism evidence="3 4">
    <name type="scientific">Actinotignum urinale</name>
    <dbReference type="NCBI Taxonomy" id="190146"/>
    <lineage>
        <taxon>Bacteria</taxon>
        <taxon>Bacillati</taxon>
        <taxon>Actinomycetota</taxon>
        <taxon>Actinomycetes</taxon>
        <taxon>Actinomycetales</taxon>
        <taxon>Actinomycetaceae</taxon>
        <taxon>Actinotignum</taxon>
    </lineage>
</organism>
<dbReference type="CDD" id="cd04301">
    <property type="entry name" value="NAT_SF"/>
    <property type="match status" value="1"/>
</dbReference>
<protein>
    <submittedName>
        <fullName evidence="3">GNAT family N-acetyltransferase</fullName>
    </submittedName>
</protein>